<feature type="domain" description="Flavin reductase like" evidence="5">
    <location>
        <begin position="20"/>
        <end position="177"/>
    </location>
</feature>
<dbReference type="EMBL" id="CP012643">
    <property type="protein sequence ID" value="ALI98226.1"/>
    <property type="molecule type" value="Genomic_DNA"/>
</dbReference>
<dbReference type="PANTHER" id="PTHR33798:SF5">
    <property type="entry name" value="FLAVIN REDUCTASE LIKE DOMAIN-CONTAINING PROTEIN"/>
    <property type="match status" value="1"/>
</dbReference>
<dbReference type="GO" id="GO:0010181">
    <property type="term" value="F:FMN binding"/>
    <property type="evidence" value="ECO:0007669"/>
    <property type="project" value="InterPro"/>
</dbReference>
<dbReference type="AlphaFoldDB" id="A0A0P0CV09"/>
<dbReference type="InterPro" id="IPR002563">
    <property type="entry name" value="Flavin_Rdtase-like_dom"/>
</dbReference>
<dbReference type="Proteomes" id="UP000061382">
    <property type="component" value="Chromosome"/>
</dbReference>
<dbReference type="KEGG" id="rti:DC20_03550"/>
<organism evidence="6 7">
    <name type="scientific">Rufibacter tibetensis</name>
    <dbReference type="NCBI Taxonomy" id="512763"/>
    <lineage>
        <taxon>Bacteria</taxon>
        <taxon>Pseudomonadati</taxon>
        <taxon>Bacteroidota</taxon>
        <taxon>Cytophagia</taxon>
        <taxon>Cytophagales</taxon>
        <taxon>Hymenobacteraceae</taxon>
        <taxon>Rufibacter</taxon>
    </lineage>
</organism>
<evidence type="ECO:0000256" key="3">
    <source>
        <dbReference type="ARBA" id="ARBA00022643"/>
    </source>
</evidence>
<dbReference type="STRING" id="512763.DC20_03550"/>
<dbReference type="InterPro" id="IPR012349">
    <property type="entry name" value="Split_barrel_FMN-bd"/>
</dbReference>
<reference evidence="6 7" key="1">
    <citation type="submission" date="2015-08" db="EMBL/GenBank/DDBJ databases">
        <title>Complete genome sequence of Rufibacter tibetensis strain 1351t, a radiation-resistant bacterium from tibet plateau.</title>
        <authorList>
            <person name="Dai J."/>
        </authorList>
    </citation>
    <scope>NUCLEOTIDE SEQUENCE [LARGE SCALE GENOMIC DNA]</scope>
    <source>
        <strain evidence="6 7">1351</strain>
    </source>
</reference>
<comment type="similarity">
    <text evidence="4">Belongs to the flavoredoxin family.</text>
</comment>
<evidence type="ECO:0000256" key="4">
    <source>
        <dbReference type="ARBA" id="ARBA00038054"/>
    </source>
</evidence>
<name>A0A0P0CV09_9BACT</name>
<gene>
    <name evidence="6" type="ORF">DC20_03550</name>
</gene>
<evidence type="ECO:0000259" key="5">
    <source>
        <dbReference type="SMART" id="SM00903"/>
    </source>
</evidence>
<dbReference type="RefSeq" id="WP_062542576.1">
    <property type="nucleotide sequence ID" value="NZ_CP012643.1"/>
</dbReference>
<keyword evidence="3" id="KW-0288">FMN</keyword>
<evidence type="ECO:0000313" key="6">
    <source>
        <dbReference type="EMBL" id="ALI98226.1"/>
    </source>
</evidence>
<sequence length="304" mass="33419">MQTFNPKEIPTGQFHSFMLGAIAPRPIAFASTIDNEGNVNLSPFSFFNCFGSNPPILIFSPARRVRDNTGKHTLDNVLDTGEVVINIANYAIVEQMSLASTEYDKGVNEFVKAGLTPVASTLVKPPRVAEAPVAFECKVVEVKSMGEKGGAANLVICEAILLHVKDEVFDTSGKTIDPVKLDAVARLGGDWYLRTTPDCLFELPKSLQNKGIGIDQLPEHIRNSSVLTGNNLARLGNTAILPTEAEVHEFMQDPMYRYLIQAHQHNPAEAERQIHLLAKKLLEEGHVHDAWKALLTLTLEKKAN</sequence>
<dbReference type="PANTHER" id="PTHR33798">
    <property type="entry name" value="FLAVOPROTEIN OXYGENASE"/>
    <property type="match status" value="1"/>
</dbReference>
<protein>
    <submittedName>
        <fullName evidence="6">Flavin reductase</fullName>
    </submittedName>
</protein>
<proteinExistence type="inferred from homology"/>
<keyword evidence="7" id="KW-1185">Reference proteome</keyword>
<dbReference type="Pfam" id="PF01613">
    <property type="entry name" value="Flavin_Reduct"/>
    <property type="match status" value="1"/>
</dbReference>
<dbReference type="PATRIC" id="fig|512763.3.peg.790"/>
<dbReference type="SUPFAM" id="SSF50475">
    <property type="entry name" value="FMN-binding split barrel"/>
    <property type="match status" value="1"/>
</dbReference>
<accession>A0A0P0CV09</accession>
<dbReference type="Gene3D" id="2.30.110.10">
    <property type="entry name" value="Electron Transport, Fmn-binding Protein, Chain A"/>
    <property type="match status" value="1"/>
</dbReference>
<evidence type="ECO:0000256" key="2">
    <source>
        <dbReference type="ARBA" id="ARBA00022630"/>
    </source>
</evidence>
<dbReference type="GO" id="GO:0016646">
    <property type="term" value="F:oxidoreductase activity, acting on the CH-NH group of donors, NAD or NADP as acceptor"/>
    <property type="evidence" value="ECO:0007669"/>
    <property type="project" value="UniProtKB-ARBA"/>
</dbReference>
<dbReference type="OrthoDB" id="9794638at2"/>
<evidence type="ECO:0000313" key="7">
    <source>
        <dbReference type="Proteomes" id="UP000061382"/>
    </source>
</evidence>
<dbReference type="SMART" id="SM00903">
    <property type="entry name" value="Flavin_Reduct"/>
    <property type="match status" value="1"/>
</dbReference>
<evidence type="ECO:0000256" key="1">
    <source>
        <dbReference type="ARBA" id="ARBA00001917"/>
    </source>
</evidence>
<keyword evidence="2" id="KW-0285">Flavoprotein</keyword>
<comment type="cofactor">
    <cofactor evidence="1">
        <name>FMN</name>
        <dbReference type="ChEBI" id="CHEBI:58210"/>
    </cofactor>
</comment>